<comment type="caution">
    <text evidence="1">The sequence shown here is derived from an EMBL/GenBank/DDBJ whole genome shotgun (WGS) entry which is preliminary data.</text>
</comment>
<gene>
    <name evidence="1" type="ORF">A9Q84_05220</name>
</gene>
<organism evidence="1 2">
    <name type="scientific">Halobacteriovorax marinus</name>
    <dbReference type="NCBI Taxonomy" id="97084"/>
    <lineage>
        <taxon>Bacteria</taxon>
        <taxon>Pseudomonadati</taxon>
        <taxon>Bdellovibrionota</taxon>
        <taxon>Bacteriovoracia</taxon>
        <taxon>Bacteriovoracales</taxon>
        <taxon>Halobacteriovoraceae</taxon>
        <taxon>Halobacteriovorax</taxon>
    </lineage>
</organism>
<dbReference type="EMBL" id="MAAO01000004">
    <property type="protein sequence ID" value="OUR98815.1"/>
    <property type="molecule type" value="Genomic_DNA"/>
</dbReference>
<dbReference type="AlphaFoldDB" id="A0A1Y5FHL4"/>
<reference evidence="2" key="1">
    <citation type="journal article" date="2017" name="Proc. Natl. Acad. Sci. U.S.A.">
        <title>Simulation of Deepwater Horizon oil plume reveals substrate specialization within a complex community of hydrocarbon-degraders.</title>
        <authorList>
            <person name="Hu P."/>
            <person name="Dubinsky E.A."/>
            <person name="Probst A.J."/>
            <person name="Wang J."/>
            <person name="Sieber C.M.K."/>
            <person name="Tom L.M."/>
            <person name="Gardinali P."/>
            <person name="Banfield J.F."/>
            <person name="Atlas R.M."/>
            <person name="Andersen G.L."/>
        </authorList>
    </citation>
    <scope>NUCLEOTIDE SEQUENCE [LARGE SCALE GENOMIC DNA]</scope>
</reference>
<dbReference type="NCBIfam" id="TIGR04331">
    <property type="entry name" value="o_ant_LIC12162"/>
    <property type="match status" value="1"/>
</dbReference>
<dbReference type="InterPro" id="IPR027603">
    <property type="entry name" value="LIC12162"/>
</dbReference>
<name>A0A1Y5FHL4_9BACT</name>
<protein>
    <recommendedName>
        <fullName evidence="3">Transferase</fullName>
    </recommendedName>
</protein>
<sequence>MNTVIVTSKDKKFWGNSKKRVFLGLWCIDRKLEKKMKKEDEIISPLLRTTSEQKRIYALLKPIEESLFKDLILKLSEIHKISLGDRSWEIIIGHWLNRYVNISYNRYHTLKKVVEREDLFSFYTPQESSYSLVNKDSYTFVLNSNKDEWNHSYYANILRFIKPKNVDVINIDLKKVVEEKENLVNGKDNIKQKVSNFFTFILSKFSKDRDAFILSSYLTKKNDLKLSFFLKQIPQLWKSLSYKSNKLNTKLRDNINFEDKISSDFENFLRYNIKFLIPRSYIEDFYEIIESIKLSSWPKNPKFIFTSNNFDTDDVFKIYTALCVEKGIKYYTGQHGSNYGTHWFWGNKDVPERRTCDAFITWGWEDKLTKCVPGFIFKIDASSKFKINKRGNLLIIQRPMFHRETFYDVHDEFLNSYLVGQFSFYRNLKLSIQSNSIVRLHSMFNYTGSEADKRWVDEFNDVNLDFGTKGIRELTREARLIYHGYDSTGILETLAMNLPTVACWNDGLDHLLDEVLIDYKLLMDCKILFINSENAAEHINNIWDDVDNWWQSESVQNARKEFCNKYARIQKNPHRKLGNILLNLSRENV</sequence>
<evidence type="ECO:0008006" key="3">
    <source>
        <dbReference type="Google" id="ProtNLM"/>
    </source>
</evidence>
<accession>A0A1Y5FHL4</accession>
<proteinExistence type="predicted"/>
<dbReference type="Proteomes" id="UP000196531">
    <property type="component" value="Unassembled WGS sequence"/>
</dbReference>
<evidence type="ECO:0000313" key="1">
    <source>
        <dbReference type="EMBL" id="OUR98815.1"/>
    </source>
</evidence>
<evidence type="ECO:0000313" key="2">
    <source>
        <dbReference type="Proteomes" id="UP000196531"/>
    </source>
</evidence>